<dbReference type="GO" id="GO:0004864">
    <property type="term" value="F:protein phosphatase inhibitor activity"/>
    <property type="evidence" value="ECO:0007669"/>
    <property type="project" value="UniProtKB-ARBA"/>
</dbReference>
<dbReference type="Gene3D" id="3.30.530.20">
    <property type="match status" value="1"/>
</dbReference>
<dbReference type="PANTHER" id="PTHR33789:SF15">
    <property type="entry name" value="LACHRYMATORY-FACTOR SYNTHASE"/>
    <property type="match status" value="1"/>
</dbReference>
<evidence type="ECO:0000313" key="2">
    <source>
        <dbReference type="EMBL" id="KCW81606.1"/>
    </source>
</evidence>
<accession>A0A059CTV3</accession>
<name>A0A059CTV3_EUCGR</name>
<dbReference type="PANTHER" id="PTHR33789">
    <property type="entry name" value="LACHRYMATORY-FACTOR SYNTHASE"/>
    <property type="match status" value="1"/>
</dbReference>
<dbReference type="OrthoDB" id="1928994at2759"/>
<dbReference type="EMBL" id="KK198755">
    <property type="protein sequence ID" value="KCW81590.1"/>
    <property type="molecule type" value="Genomic_DNA"/>
</dbReference>
<dbReference type="SUPFAM" id="SSF55961">
    <property type="entry name" value="Bet v1-like"/>
    <property type="match status" value="1"/>
</dbReference>
<dbReference type="InterPro" id="IPR019587">
    <property type="entry name" value="Polyketide_cyclase/dehydratase"/>
</dbReference>
<dbReference type="EMBL" id="KK198755">
    <property type="protein sequence ID" value="KCW81606.1"/>
    <property type="molecule type" value="Genomic_DNA"/>
</dbReference>
<dbReference type="Pfam" id="PF10604">
    <property type="entry name" value="Polyketide_cyc2"/>
    <property type="match status" value="1"/>
</dbReference>
<evidence type="ECO:0000313" key="1">
    <source>
        <dbReference type="EMBL" id="KCW81590.1"/>
    </source>
</evidence>
<reference evidence="2" key="1">
    <citation type="submission" date="2013-07" db="EMBL/GenBank/DDBJ databases">
        <title>The genome of Eucalyptus grandis.</title>
        <authorList>
            <person name="Schmutz J."/>
            <person name="Hayes R."/>
            <person name="Myburg A."/>
            <person name="Tuskan G."/>
            <person name="Grattapaglia D."/>
            <person name="Rokhsar D.S."/>
        </authorList>
    </citation>
    <scope>NUCLEOTIDE SEQUENCE</scope>
    <source>
        <tissue evidence="2">Leaf extractions</tissue>
    </source>
</reference>
<gene>
    <name evidence="1" type="ORF">EUGRSUZ_C02954</name>
    <name evidence="2" type="ORF">EUGRSUZ_C02972</name>
</gene>
<protein>
    <recommendedName>
        <fullName evidence="3">Bet v I/Major latex protein domain-containing protein</fullName>
    </recommendedName>
</protein>
<dbReference type="CDD" id="cd07821">
    <property type="entry name" value="PYR_PYL_RCAR_like"/>
    <property type="match status" value="1"/>
</dbReference>
<dbReference type="eggNOG" id="ENOG502S1EM">
    <property type="taxonomic scope" value="Eukaryota"/>
</dbReference>
<organism evidence="2">
    <name type="scientific">Eucalyptus grandis</name>
    <name type="common">Flooded gum</name>
    <dbReference type="NCBI Taxonomy" id="71139"/>
    <lineage>
        <taxon>Eukaryota</taxon>
        <taxon>Viridiplantae</taxon>
        <taxon>Streptophyta</taxon>
        <taxon>Embryophyta</taxon>
        <taxon>Tracheophyta</taxon>
        <taxon>Spermatophyta</taxon>
        <taxon>Magnoliopsida</taxon>
        <taxon>eudicotyledons</taxon>
        <taxon>Gunneridae</taxon>
        <taxon>Pentapetalae</taxon>
        <taxon>rosids</taxon>
        <taxon>malvids</taxon>
        <taxon>Myrtales</taxon>
        <taxon>Myrtaceae</taxon>
        <taxon>Myrtoideae</taxon>
        <taxon>Eucalypteae</taxon>
        <taxon>Eucalyptus</taxon>
    </lineage>
</organism>
<sequence length="172" mass="18978">MDQTESQSGHKWEGKVSTRVAKASADQIWPLFVDFFNLHKWFPGLSDCYGIHGKNGEPGCVRYCAGFSISSEGTSDPGENRPIKWSKERLVGVDPPGRSLNYEMVDSNNGFTSYASTVRVIPGDGDGEGGCTIEWSFTVDPVEGWVLEDLVRKYEVGLQGMGRKMEDSISVM</sequence>
<dbReference type="FunCoup" id="A0A059CTV3">
    <property type="interactions" value="71"/>
</dbReference>
<dbReference type="Gramene" id="KCW81590">
    <property type="protein sequence ID" value="KCW81590"/>
    <property type="gene ID" value="EUGRSUZ_C02954"/>
</dbReference>
<evidence type="ECO:0008006" key="3">
    <source>
        <dbReference type="Google" id="ProtNLM"/>
    </source>
</evidence>
<dbReference type="InterPro" id="IPR053249">
    <property type="entry name" value="LFS"/>
</dbReference>
<dbReference type="FunFam" id="3.30.530.20:FF:000064">
    <property type="entry name" value="Lachrymatory-factor synthase"/>
    <property type="match status" value="1"/>
</dbReference>
<dbReference type="OMA" id="PDWAHET"/>
<dbReference type="AlphaFoldDB" id="A0A059CTV3"/>
<dbReference type="InterPro" id="IPR023393">
    <property type="entry name" value="START-like_dom_sf"/>
</dbReference>
<dbReference type="KEGG" id="egr:104437800"/>
<proteinExistence type="predicted"/>
<dbReference type="Gramene" id="KCW81606">
    <property type="protein sequence ID" value="KCW81606"/>
    <property type="gene ID" value="EUGRSUZ_C02972"/>
</dbReference>